<evidence type="ECO:0000256" key="5">
    <source>
        <dbReference type="ARBA" id="ARBA00022729"/>
    </source>
</evidence>
<keyword evidence="5 10" id="KW-0732">Signal</keyword>
<dbReference type="InterPro" id="IPR008710">
    <property type="entry name" value="Nicastrin"/>
</dbReference>
<evidence type="ECO:0000256" key="4">
    <source>
        <dbReference type="ARBA" id="ARBA00022692"/>
    </source>
</evidence>
<feature type="domain" description="Nicastrin small lobe" evidence="11">
    <location>
        <begin position="36"/>
        <end position="208"/>
    </location>
</feature>
<reference evidence="13" key="1">
    <citation type="submission" date="2025-08" db="UniProtKB">
        <authorList>
            <consortium name="RefSeq"/>
        </authorList>
    </citation>
    <scope>IDENTIFICATION</scope>
    <source>
        <tissue evidence="13">Whole larvae</tissue>
    </source>
</reference>
<feature type="chain" id="PRO_5047276003" description="Nicastrin" evidence="10">
    <location>
        <begin position="21"/>
        <end position="723"/>
    </location>
</feature>
<dbReference type="RefSeq" id="XP_052753927.1">
    <property type="nucleotide sequence ID" value="XM_052897967.1"/>
</dbReference>
<sequence>MNFNYSLLFFIIDILSYVSCERLHKQIYSSIEGGAACFRRLNGTHQVGCSSSDKGAVGVVALIRDVSDAQWLTQNATAGPYMAVVGTSLFYDVMDLLLDQPQNVAGVLVFDNATLGTSSFTQDSKCPNEYSSGPGSQCSSISKDNKVWNEKGTDLLRKNIPFPIFFLPESRYEEITKIEGCYERYNLDRSNQKNMPLCSIQLHSFMFAAVNSAVCLRRSATTVLLTPTKVCDPLGDNNVYYSLFPRGKGLESKTKPVILVTARIDSASLFDGVSPGAASSVVGMVTLITAATSLAQMIPLKDANLYDRNVLWTLFNGETFDYIGSQRVAYDISRGAWPPSAPLSPSDIPLHIELGQIGGSLMLNKDNESWPFYAYTPDDISKVTQILEELNSNLGVHKMTLSPVFTDNLPPSSLHSFRRILKNVTESGSLTEVLLTDFNEKFTNMFYNSALDDYHNIGFLYHNISIGSDGKFIPTDELILNGTMKKTEIQVKIAQFATAVARTLYKEVVGNPYAGSVTASAHLVDEMLYCFLRSQACRLLLAADYGSSGSGGRDERLPEQPAPLYVGVAAWSGTAPVFAGHLLALLTGDHLAVNRTKCDALTDPNYSYYWLKGWNHTGVCIQTTMNFSQAVSPAFITPDYDFTSGTYSTWTESVWLSMWARVFVSAGGGGARAAAAGGAAATLLAAALTAWLRRHAAAVFSAPSTQVLHDASSAAGILRTVNC</sequence>
<keyword evidence="7" id="KW-1133">Transmembrane helix</keyword>
<evidence type="ECO:0000313" key="12">
    <source>
        <dbReference type="Proteomes" id="UP001652740"/>
    </source>
</evidence>
<keyword evidence="8" id="KW-0472">Membrane</keyword>
<evidence type="ECO:0000256" key="2">
    <source>
        <dbReference type="ARBA" id="ARBA00007717"/>
    </source>
</evidence>
<feature type="signal peptide" evidence="10">
    <location>
        <begin position="1"/>
        <end position="20"/>
    </location>
</feature>
<evidence type="ECO:0000313" key="13">
    <source>
        <dbReference type="RefSeq" id="XP_052753927.1"/>
    </source>
</evidence>
<evidence type="ECO:0000256" key="9">
    <source>
        <dbReference type="ARBA" id="ARBA00023180"/>
    </source>
</evidence>
<dbReference type="PANTHER" id="PTHR21092:SF0">
    <property type="entry name" value="NICASTRIN"/>
    <property type="match status" value="1"/>
</dbReference>
<organism evidence="12 13">
    <name type="scientific">Galleria mellonella</name>
    <name type="common">Greater wax moth</name>
    <dbReference type="NCBI Taxonomy" id="7137"/>
    <lineage>
        <taxon>Eukaryota</taxon>
        <taxon>Metazoa</taxon>
        <taxon>Ecdysozoa</taxon>
        <taxon>Arthropoda</taxon>
        <taxon>Hexapoda</taxon>
        <taxon>Insecta</taxon>
        <taxon>Pterygota</taxon>
        <taxon>Neoptera</taxon>
        <taxon>Endopterygota</taxon>
        <taxon>Lepidoptera</taxon>
        <taxon>Glossata</taxon>
        <taxon>Ditrysia</taxon>
        <taxon>Pyraloidea</taxon>
        <taxon>Pyralidae</taxon>
        <taxon>Galleriinae</taxon>
        <taxon>Galleria</taxon>
    </lineage>
</organism>
<evidence type="ECO:0000256" key="6">
    <source>
        <dbReference type="ARBA" id="ARBA00022976"/>
    </source>
</evidence>
<dbReference type="Proteomes" id="UP001652740">
    <property type="component" value="Unplaced"/>
</dbReference>
<evidence type="ECO:0000256" key="10">
    <source>
        <dbReference type="SAM" id="SignalP"/>
    </source>
</evidence>
<keyword evidence="4" id="KW-0812">Transmembrane</keyword>
<evidence type="ECO:0000256" key="7">
    <source>
        <dbReference type="ARBA" id="ARBA00022989"/>
    </source>
</evidence>
<dbReference type="PANTHER" id="PTHR21092">
    <property type="entry name" value="NICASTRIN"/>
    <property type="match status" value="1"/>
</dbReference>
<evidence type="ECO:0000256" key="1">
    <source>
        <dbReference type="ARBA" id="ARBA00004479"/>
    </source>
</evidence>
<keyword evidence="12" id="KW-1185">Reference proteome</keyword>
<gene>
    <name evidence="13" type="primary">LOC113522991</name>
</gene>
<dbReference type="SUPFAM" id="SSF53187">
    <property type="entry name" value="Zn-dependent exopeptidases"/>
    <property type="match status" value="1"/>
</dbReference>
<dbReference type="Gene3D" id="3.40.630.10">
    <property type="entry name" value="Zn peptidases"/>
    <property type="match status" value="1"/>
</dbReference>
<accession>A0ABM3MRF4</accession>
<comment type="similarity">
    <text evidence="2">Belongs to the nicastrin family.</text>
</comment>
<dbReference type="Pfam" id="PF18266">
    <property type="entry name" value="Ncstrn_small"/>
    <property type="match status" value="1"/>
</dbReference>
<dbReference type="Pfam" id="PF05450">
    <property type="entry name" value="Nicastrin"/>
    <property type="match status" value="1"/>
</dbReference>
<comment type="subcellular location">
    <subcellularLocation>
        <location evidence="1">Membrane</location>
        <topology evidence="1">Single-pass type I membrane protein</topology>
    </subcellularLocation>
</comment>
<keyword evidence="6" id="KW-0914">Notch signaling pathway</keyword>
<keyword evidence="9" id="KW-0325">Glycoprotein</keyword>
<evidence type="ECO:0000256" key="8">
    <source>
        <dbReference type="ARBA" id="ARBA00023136"/>
    </source>
</evidence>
<proteinExistence type="inferred from homology"/>
<name>A0ABM3MRF4_GALME</name>
<evidence type="ECO:0000256" key="3">
    <source>
        <dbReference type="ARBA" id="ARBA00015303"/>
    </source>
</evidence>
<evidence type="ECO:0000259" key="11">
    <source>
        <dbReference type="Pfam" id="PF18266"/>
    </source>
</evidence>
<dbReference type="InterPro" id="IPR041084">
    <property type="entry name" value="Ncstrn_small"/>
</dbReference>
<protein>
    <recommendedName>
        <fullName evidence="3">Nicastrin</fullName>
    </recommendedName>
</protein>
<dbReference type="GeneID" id="113522991"/>